<evidence type="ECO:0008006" key="11">
    <source>
        <dbReference type="Google" id="ProtNLM"/>
    </source>
</evidence>
<keyword evidence="2" id="KW-0645">Protease</keyword>
<dbReference type="Pfam" id="PF03184">
    <property type="entry name" value="DDE_1"/>
    <property type="match status" value="1"/>
</dbReference>
<evidence type="ECO:0000259" key="8">
    <source>
        <dbReference type="Pfam" id="PF03184"/>
    </source>
</evidence>
<dbReference type="GO" id="GO:0006508">
    <property type="term" value="P:proteolysis"/>
    <property type="evidence" value="ECO:0007669"/>
    <property type="project" value="UniProtKB-KW"/>
</dbReference>
<dbReference type="EMBL" id="JABBWE010000013">
    <property type="protein sequence ID" value="KAG1798551.1"/>
    <property type="molecule type" value="Genomic_DNA"/>
</dbReference>
<reference evidence="9" key="1">
    <citation type="journal article" date="2020" name="New Phytol.">
        <title>Comparative genomics reveals dynamic genome evolution in host specialist ectomycorrhizal fungi.</title>
        <authorList>
            <person name="Lofgren L.A."/>
            <person name="Nguyen N.H."/>
            <person name="Vilgalys R."/>
            <person name="Ruytinx J."/>
            <person name="Liao H.L."/>
            <person name="Branco S."/>
            <person name="Kuo A."/>
            <person name="LaButti K."/>
            <person name="Lipzen A."/>
            <person name="Andreopoulos W."/>
            <person name="Pangilinan J."/>
            <person name="Riley R."/>
            <person name="Hundley H."/>
            <person name="Na H."/>
            <person name="Barry K."/>
            <person name="Grigoriev I.V."/>
            <person name="Stajich J.E."/>
            <person name="Kennedy P.G."/>
        </authorList>
    </citation>
    <scope>NUCLEOTIDE SEQUENCE</scope>
    <source>
        <strain evidence="9">S12</strain>
    </source>
</reference>
<dbReference type="GO" id="GO:0003676">
    <property type="term" value="F:nucleic acid binding"/>
    <property type="evidence" value="ECO:0007669"/>
    <property type="project" value="InterPro"/>
</dbReference>
<dbReference type="Proteomes" id="UP000719766">
    <property type="component" value="Unassembled WGS sequence"/>
</dbReference>
<evidence type="ECO:0000256" key="3">
    <source>
        <dbReference type="ARBA" id="ARBA00022801"/>
    </source>
</evidence>
<dbReference type="RefSeq" id="XP_041163237.1">
    <property type="nucleotide sequence ID" value="XM_041306084.1"/>
</dbReference>
<evidence type="ECO:0000259" key="7">
    <source>
        <dbReference type="Pfam" id="PF02902"/>
    </source>
</evidence>
<dbReference type="GO" id="GO:0008234">
    <property type="term" value="F:cysteine-type peptidase activity"/>
    <property type="evidence" value="ECO:0007669"/>
    <property type="project" value="InterPro"/>
</dbReference>
<evidence type="ECO:0000256" key="2">
    <source>
        <dbReference type="ARBA" id="ARBA00022670"/>
    </source>
</evidence>
<keyword evidence="6" id="KW-0732">Signal</keyword>
<sequence length="761" mass="85310">MPDLRGFALLLCWLEVCHLGGQYSAQFWLIYSNPASDVPTISHDVDIPSVISAEQKDRLLKLPPHYTYFIPLSSLPVSVLVNSTPTLPDFDPALTKLNTCKFFSSVKCNTSDFASSFFQHSIPPLHLSSRLLDTFNQAVHDGAKSVCDPHFPGNLPCWVLTYWYDVGHAVASKQTWSLACNWLARCGLGSPDIELAAAIDEISCTLQTLGWDTALRGPGAFLQTLDLAEFLDSTPMKGRFVDAMVNEISHRIQSNTHLCKTTVVEELMGFTRIRELGDLLCDGKLMSVIFPININDVHWTVFLVDAKNREICYGDSLGWTWPRDDVDLIQKWLHEHGFTSFSKGVELPHGHQEDAYLCAIAMINIIHHQLFDTPLFMDDKKDLLHMQELIFLLHGHFSKDDEDNDVYMSDYSPSSPCLSHTTSYSHSPSLTPSLPPLQSQATALKSLKSCPKITLNYRVSPSEPKTGLLKHFGIVSHEDYLADIHQCDLKHKDKQHDIKFSRALKDAEHKHQKRINDRDRQHAHRARAKELKQSASENNTQVHSKSDPDTSALQSKFLVNIDQTNIVYQPAGGSTYKLIGSKQVAIVGQEEKCVCTLLTGISAGGDLLPFHIVYDGKSKWSLPSSNAPSYDEALDMNFQFVFSNTDTYWATFQTMCTYVIGILVSFWMEKKQQRGVSLDQPCILQLDCWVVHCSIAFRTWLDANYNWIHCHFVPAGTTGVAQPCDVGIQHPLKLAIKELQHSDIVSETVSQLAAGKIPGDI</sequence>
<feature type="domain" description="Ubiquitin-like protease family profile" evidence="7">
    <location>
        <begin position="288"/>
        <end position="334"/>
    </location>
</feature>
<feature type="transmembrane region" description="Helical" evidence="5">
    <location>
        <begin position="648"/>
        <end position="668"/>
    </location>
</feature>
<proteinExistence type="inferred from homology"/>
<dbReference type="Pfam" id="PF02902">
    <property type="entry name" value="Peptidase_C48"/>
    <property type="match status" value="1"/>
</dbReference>
<organism evidence="9 10">
    <name type="scientific">Suillus plorans</name>
    <dbReference type="NCBI Taxonomy" id="116603"/>
    <lineage>
        <taxon>Eukaryota</taxon>
        <taxon>Fungi</taxon>
        <taxon>Dikarya</taxon>
        <taxon>Basidiomycota</taxon>
        <taxon>Agaricomycotina</taxon>
        <taxon>Agaricomycetes</taxon>
        <taxon>Agaricomycetidae</taxon>
        <taxon>Boletales</taxon>
        <taxon>Suillineae</taxon>
        <taxon>Suillaceae</taxon>
        <taxon>Suillus</taxon>
    </lineage>
</organism>
<dbReference type="GO" id="GO:0019783">
    <property type="term" value="F:ubiquitin-like protein peptidase activity"/>
    <property type="evidence" value="ECO:0007669"/>
    <property type="project" value="UniProtKB-ARBA"/>
</dbReference>
<feature type="compositionally biased region" description="Basic and acidic residues" evidence="4">
    <location>
        <begin position="504"/>
        <end position="520"/>
    </location>
</feature>
<dbReference type="Gene3D" id="3.40.395.10">
    <property type="entry name" value="Adenoviral Proteinase, Chain A"/>
    <property type="match status" value="1"/>
</dbReference>
<name>A0A9P7DMN9_9AGAM</name>
<comment type="similarity">
    <text evidence="1">Belongs to the peptidase C48 family.</text>
</comment>
<feature type="signal peptide" evidence="6">
    <location>
        <begin position="1"/>
        <end position="19"/>
    </location>
</feature>
<keyword evidence="3" id="KW-0378">Hydrolase</keyword>
<feature type="region of interest" description="Disordered" evidence="4">
    <location>
        <begin position="504"/>
        <end position="550"/>
    </location>
</feature>
<dbReference type="GeneID" id="64599848"/>
<dbReference type="OrthoDB" id="3341102at2759"/>
<evidence type="ECO:0000256" key="4">
    <source>
        <dbReference type="SAM" id="MobiDB-lite"/>
    </source>
</evidence>
<dbReference type="InterPro" id="IPR038765">
    <property type="entry name" value="Papain-like_cys_pep_sf"/>
</dbReference>
<feature type="domain" description="DDE-1" evidence="8">
    <location>
        <begin position="595"/>
        <end position="735"/>
    </location>
</feature>
<dbReference type="InterPro" id="IPR004875">
    <property type="entry name" value="DDE_SF_endonuclease_dom"/>
</dbReference>
<accession>A0A9P7DMN9</accession>
<dbReference type="SUPFAM" id="SSF54001">
    <property type="entry name" value="Cysteine proteinases"/>
    <property type="match status" value="1"/>
</dbReference>
<keyword evidence="10" id="KW-1185">Reference proteome</keyword>
<gene>
    <name evidence="9" type="ORF">HD556DRAFT_1440257</name>
</gene>
<keyword evidence="5" id="KW-0812">Transmembrane</keyword>
<keyword evidence="5" id="KW-1133">Transmembrane helix</keyword>
<evidence type="ECO:0000256" key="1">
    <source>
        <dbReference type="ARBA" id="ARBA00005234"/>
    </source>
</evidence>
<keyword evidence="5" id="KW-0472">Membrane</keyword>
<evidence type="ECO:0000256" key="6">
    <source>
        <dbReference type="SAM" id="SignalP"/>
    </source>
</evidence>
<comment type="caution">
    <text evidence="9">The sequence shown here is derived from an EMBL/GenBank/DDBJ whole genome shotgun (WGS) entry which is preliminary data.</text>
</comment>
<evidence type="ECO:0000313" key="10">
    <source>
        <dbReference type="Proteomes" id="UP000719766"/>
    </source>
</evidence>
<feature type="compositionally biased region" description="Polar residues" evidence="4">
    <location>
        <begin position="533"/>
        <end position="550"/>
    </location>
</feature>
<dbReference type="AlphaFoldDB" id="A0A9P7DMN9"/>
<dbReference type="InterPro" id="IPR003653">
    <property type="entry name" value="Peptidase_C48_C"/>
</dbReference>
<evidence type="ECO:0000313" key="9">
    <source>
        <dbReference type="EMBL" id="KAG1798551.1"/>
    </source>
</evidence>
<protein>
    <recommendedName>
        <fullName evidence="11">Ubiquitin-like protease family profile domain-containing protein</fullName>
    </recommendedName>
</protein>
<feature type="chain" id="PRO_5040388064" description="Ubiquitin-like protease family profile domain-containing protein" evidence="6">
    <location>
        <begin position="20"/>
        <end position="761"/>
    </location>
</feature>
<evidence type="ECO:0000256" key="5">
    <source>
        <dbReference type="SAM" id="Phobius"/>
    </source>
</evidence>